<comment type="caution">
    <text evidence="1">The sequence shown here is derived from an EMBL/GenBank/DDBJ whole genome shotgun (WGS) entry which is preliminary data.</text>
</comment>
<evidence type="ECO:0000313" key="2">
    <source>
        <dbReference type="Proteomes" id="UP000320239"/>
    </source>
</evidence>
<reference evidence="1 2" key="1">
    <citation type="submission" date="2019-06" db="EMBL/GenBank/DDBJ databases">
        <title>Sequencing the genomes of 1000 actinobacteria strains.</title>
        <authorList>
            <person name="Klenk H.-P."/>
        </authorList>
    </citation>
    <scope>NUCLEOTIDE SEQUENCE [LARGE SCALE GENOMIC DNA]</scope>
    <source>
        <strain evidence="1 2">DSM 43866</strain>
    </source>
</reference>
<sequence length="77" mass="8254">MGATVEANPPIARISIDDRALIEAAKILGTTDAAETVNAALREVVAIHERVAAVERLAGMGAADDFDDFLDKRSYRQ</sequence>
<accession>A0A561WI48</accession>
<proteinExistence type="predicted"/>
<dbReference type="EMBL" id="VIWY01000002">
    <property type="protein sequence ID" value="TWG23536.1"/>
    <property type="molecule type" value="Genomic_DNA"/>
</dbReference>
<dbReference type="Proteomes" id="UP000320239">
    <property type="component" value="Unassembled WGS sequence"/>
</dbReference>
<protein>
    <submittedName>
        <fullName evidence="1">VapB protein of antitoxin of type II toxin-antitoxin system</fullName>
    </submittedName>
</protein>
<dbReference type="Pfam" id="PF09957">
    <property type="entry name" value="VapB_antitoxin"/>
    <property type="match status" value="1"/>
</dbReference>
<keyword evidence="2" id="KW-1185">Reference proteome</keyword>
<evidence type="ECO:0000313" key="1">
    <source>
        <dbReference type="EMBL" id="TWG23536.1"/>
    </source>
</evidence>
<dbReference type="AlphaFoldDB" id="A0A561WI48"/>
<organism evidence="1 2">
    <name type="scientific">Actinoplanes teichomyceticus</name>
    <dbReference type="NCBI Taxonomy" id="1867"/>
    <lineage>
        <taxon>Bacteria</taxon>
        <taxon>Bacillati</taxon>
        <taxon>Actinomycetota</taxon>
        <taxon>Actinomycetes</taxon>
        <taxon>Micromonosporales</taxon>
        <taxon>Micromonosporaceae</taxon>
        <taxon>Actinoplanes</taxon>
    </lineage>
</organism>
<dbReference type="InterPro" id="IPR019239">
    <property type="entry name" value="VapB_antitoxin"/>
</dbReference>
<gene>
    <name evidence="1" type="ORF">FHX34_10282</name>
</gene>
<name>A0A561WI48_ACTTI</name>